<evidence type="ECO:0000313" key="2">
    <source>
        <dbReference type="EMBL" id="QDP39289.1"/>
    </source>
</evidence>
<dbReference type="AlphaFoldDB" id="A0A516KD21"/>
<dbReference type="InterPro" id="IPR036291">
    <property type="entry name" value="NAD(P)-bd_dom_sf"/>
</dbReference>
<dbReference type="InterPro" id="IPR051450">
    <property type="entry name" value="Gfo/Idh/MocA_Oxidoreductases"/>
</dbReference>
<feature type="domain" description="Gfo/Idh/MocA-like oxidoreductase N-terminal" evidence="1">
    <location>
        <begin position="1"/>
        <end position="118"/>
    </location>
</feature>
<organism evidence="2 3">
    <name type="scientific">Radiobacillus deserti</name>
    <dbReference type="NCBI Taxonomy" id="2594883"/>
    <lineage>
        <taxon>Bacteria</taxon>
        <taxon>Bacillati</taxon>
        <taxon>Bacillota</taxon>
        <taxon>Bacilli</taxon>
        <taxon>Bacillales</taxon>
        <taxon>Bacillaceae</taxon>
        <taxon>Radiobacillus</taxon>
    </lineage>
</organism>
<dbReference type="Gene3D" id="3.30.360.10">
    <property type="entry name" value="Dihydrodipicolinate Reductase, domain 2"/>
    <property type="match status" value="1"/>
</dbReference>
<reference evidence="2 3" key="1">
    <citation type="submission" date="2019-07" db="EMBL/GenBank/DDBJ databases">
        <authorList>
            <person name="Li J."/>
        </authorList>
    </citation>
    <scope>NUCLEOTIDE SEQUENCE [LARGE SCALE GENOMIC DNA]</scope>
    <source>
        <strain evidence="2 3">TKL69</strain>
    </source>
</reference>
<keyword evidence="3" id="KW-1185">Reference proteome</keyword>
<dbReference type="InterPro" id="IPR000683">
    <property type="entry name" value="Gfo/Idh/MocA-like_OxRdtase_N"/>
</dbReference>
<dbReference type="Pfam" id="PF01408">
    <property type="entry name" value="GFO_IDH_MocA"/>
    <property type="match status" value="1"/>
</dbReference>
<name>A0A516KD21_9BACI</name>
<dbReference type="KEGG" id="aqt:FN924_03225"/>
<dbReference type="Proteomes" id="UP000315215">
    <property type="component" value="Chromosome"/>
</dbReference>
<dbReference type="OrthoDB" id="9815825at2"/>
<sequence>MKVGVIGTGNMGENHVKTYLAMKEHCQLVGIYDNDPKQGRQISDKYTIKQFQSLSELLRSVDAVSIVVPTEYHYEIGLRCIENKVHIFMEKPITDTVDQALDLIEKAEKAGVKLQVGHIELFNPLIQTLAEQLSDQTIIELDFHRMSPYNEKLKNVDVVKDLMIHDLYILQSFIKQDKLLNFFSMGQIIENTPKHASVLTKSEAGVIAKLTASFKSKRKVRTIQILTEDALIEADILNNQLKITRDLVSQELRIHDTIQPLQRQLTDFIECIRSDRIPTVTGYDGVKTLQKANEISKALHQKQF</sequence>
<dbReference type="EMBL" id="CP041666">
    <property type="protein sequence ID" value="QDP39289.1"/>
    <property type="molecule type" value="Genomic_DNA"/>
</dbReference>
<evidence type="ECO:0000259" key="1">
    <source>
        <dbReference type="Pfam" id="PF01408"/>
    </source>
</evidence>
<protein>
    <submittedName>
        <fullName evidence="2">Gfo/Idh/MocA family oxidoreductase</fullName>
    </submittedName>
</protein>
<dbReference type="Gene3D" id="3.40.50.720">
    <property type="entry name" value="NAD(P)-binding Rossmann-like Domain"/>
    <property type="match status" value="1"/>
</dbReference>
<dbReference type="PANTHER" id="PTHR43377:SF1">
    <property type="entry name" value="BILIVERDIN REDUCTASE A"/>
    <property type="match status" value="1"/>
</dbReference>
<dbReference type="SUPFAM" id="SSF51735">
    <property type="entry name" value="NAD(P)-binding Rossmann-fold domains"/>
    <property type="match status" value="1"/>
</dbReference>
<evidence type="ECO:0000313" key="3">
    <source>
        <dbReference type="Proteomes" id="UP000315215"/>
    </source>
</evidence>
<dbReference type="PANTHER" id="PTHR43377">
    <property type="entry name" value="BILIVERDIN REDUCTASE A"/>
    <property type="match status" value="1"/>
</dbReference>
<accession>A0A516KD21</accession>
<proteinExistence type="predicted"/>
<gene>
    <name evidence="2" type="ORF">FN924_03225</name>
</gene>
<dbReference type="GO" id="GO:0000166">
    <property type="term" value="F:nucleotide binding"/>
    <property type="evidence" value="ECO:0007669"/>
    <property type="project" value="InterPro"/>
</dbReference>